<sequence>MEDLENAIAEALQKFAPKDWSFSVSINELKFAQTSSRVDVSMHAWESSDKPFEGMDVPF</sequence>
<gene>
    <name evidence="1" type="ORF">P353_22420</name>
</gene>
<dbReference type="Proteomes" id="UP000029553">
    <property type="component" value="Unassembled WGS sequence"/>
</dbReference>
<organism evidence="1 2">
    <name type="scientific">Comamonas testosteroni</name>
    <name type="common">Pseudomonas testosteroni</name>
    <dbReference type="NCBI Taxonomy" id="285"/>
    <lineage>
        <taxon>Bacteria</taxon>
        <taxon>Pseudomonadati</taxon>
        <taxon>Pseudomonadota</taxon>
        <taxon>Betaproteobacteria</taxon>
        <taxon>Burkholderiales</taxon>
        <taxon>Comamonadaceae</taxon>
        <taxon>Comamonas</taxon>
    </lineage>
</organism>
<protein>
    <submittedName>
        <fullName evidence="1">Uncharacterized protein</fullName>
    </submittedName>
</protein>
<reference evidence="1 2" key="1">
    <citation type="submission" date="2013-09" db="EMBL/GenBank/DDBJ databases">
        <title>High correlation between genotypes and phenotypes of environmental bacteria Comamonas testosteroni strains.</title>
        <authorList>
            <person name="Liu L."/>
            <person name="Zhu W."/>
            <person name="Xia X."/>
            <person name="Xu B."/>
            <person name="Luo M."/>
            <person name="Wang G."/>
        </authorList>
    </citation>
    <scope>NUCLEOTIDE SEQUENCE [LARGE SCALE GENOMIC DNA]</scope>
    <source>
        <strain evidence="1 2">JL40</strain>
    </source>
</reference>
<accession>A0A096F982</accession>
<evidence type="ECO:0000313" key="2">
    <source>
        <dbReference type="Proteomes" id="UP000029553"/>
    </source>
</evidence>
<dbReference type="AlphaFoldDB" id="A0A096F982"/>
<proteinExistence type="predicted"/>
<evidence type="ECO:0000313" key="1">
    <source>
        <dbReference type="EMBL" id="KGH26288.1"/>
    </source>
</evidence>
<name>A0A096F982_COMTE</name>
<dbReference type="EMBL" id="AWOR01000069">
    <property type="protein sequence ID" value="KGH26288.1"/>
    <property type="molecule type" value="Genomic_DNA"/>
</dbReference>
<comment type="caution">
    <text evidence="1">The sequence shown here is derived from an EMBL/GenBank/DDBJ whole genome shotgun (WGS) entry which is preliminary data.</text>
</comment>